<evidence type="ECO:0000313" key="2">
    <source>
        <dbReference type="EMBL" id="PKC58281.1"/>
    </source>
</evidence>
<comment type="caution">
    <text evidence="3">The sequence shown here is derived from an EMBL/GenBank/DDBJ whole genome shotgun (WGS) entry which is preliminary data.</text>
</comment>
<reference evidence="2 4" key="3">
    <citation type="submission" date="2017-10" db="EMBL/GenBank/DDBJ databases">
        <title>Extensive intraspecific genome diversity in a model arbuscular mycorrhizal fungus.</title>
        <authorList>
            <person name="Chen E.C.H."/>
            <person name="Morin E."/>
            <person name="Baudet D."/>
            <person name="Noel J."/>
            <person name="Ndikumana S."/>
            <person name="Charron P."/>
            <person name="St-Onge C."/>
            <person name="Giorgi J."/>
            <person name="Grigoriev I.V."/>
            <person name="Roux C."/>
            <person name="Martin F.M."/>
            <person name="Corradi N."/>
        </authorList>
    </citation>
    <scope>NUCLEOTIDE SEQUENCE [LARGE SCALE GENOMIC DNA]</scope>
    <source>
        <strain evidence="2 4">A1</strain>
    </source>
</reference>
<dbReference type="EMBL" id="LLXJ01001406">
    <property type="protein sequence ID" value="PKC02325.1"/>
    <property type="molecule type" value="Genomic_DNA"/>
</dbReference>
<dbReference type="PANTHER" id="PTHR46919:SF2">
    <property type="entry name" value="SACSIN"/>
    <property type="match status" value="1"/>
</dbReference>
<proteinExistence type="predicted"/>
<reference evidence="1 5" key="2">
    <citation type="submission" date="2017-09" db="EMBL/GenBank/DDBJ databases">
        <title>Extensive intraspecific genome diversity in a model arbuscular mycorrhizal fungus.</title>
        <authorList>
            <person name="Chen E.C."/>
            <person name="Morin E."/>
            <person name="Beaudet D."/>
            <person name="Noel J."/>
            <person name="Ndikumana S."/>
            <person name="Charron P."/>
            <person name="St-Onge C."/>
            <person name="Giorgi J."/>
            <person name="Grigoriev I.V."/>
            <person name="Roux C."/>
            <person name="Martin F.M."/>
            <person name="Corradi N."/>
        </authorList>
    </citation>
    <scope>NUCLEOTIDE SEQUENCE [LARGE SCALE GENOMIC DNA]</scope>
    <source>
        <strain evidence="1 5">A5</strain>
    </source>
</reference>
<organism evidence="3 6">
    <name type="scientific">Rhizophagus irregularis</name>
    <dbReference type="NCBI Taxonomy" id="588596"/>
    <lineage>
        <taxon>Eukaryota</taxon>
        <taxon>Fungi</taxon>
        <taxon>Fungi incertae sedis</taxon>
        <taxon>Mucoromycota</taxon>
        <taxon>Glomeromycotina</taxon>
        <taxon>Glomeromycetes</taxon>
        <taxon>Glomerales</taxon>
        <taxon>Glomeraceae</taxon>
        <taxon>Rhizophagus</taxon>
    </lineage>
</organism>
<dbReference type="AlphaFoldDB" id="A0A2I1H2S2"/>
<dbReference type="Proteomes" id="UP000234323">
    <property type="component" value="Unassembled WGS sequence"/>
</dbReference>
<dbReference type="PANTHER" id="PTHR46919">
    <property type="entry name" value="ZINC FINGER, C3HC4 TYPE (RING FINGER) FAMILY PROTEIN"/>
    <property type="match status" value="1"/>
</dbReference>
<sequence>MRPFKNNNIIRNDDTQDSLFQLLTFIFQDKDSFKHLTRLPLVPLSDGSVGKFGGQKVYYIGKQKHLDLFPNGRSRLISINLPKDLLEIFSSDEFSKVTNIQKFDASAIFDLLKGELPSVDISLPWDPNGKRINNNWLQKIWSMIF</sequence>
<name>A0A2I1H2S2_9GLOM</name>
<gene>
    <name evidence="2" type="ORF">RhiirA1_427870</name>
    <name evidence="3" type="ORF">RhiirA4_408875</name>
    <name evidence="1" type="ORF">RhiirA5_364216</name>
</gene>
<protein>
    <submittedName>
        <fullName evidence="3">Uncharacterized protein</fullName>
    </submittedName>
</protein>
<dbReference type="VEuPathDB" id="FungiDB:RhiirA1_427870"/>
<evidence type="ECO:0000313" key="1">
    <source>
        <dbReference type="EMBL" id="PKC02325.1"/>
    </source>
</evidence>
<feature type="non-terminal residue" evidence="3">
    <location>
        <position position="145"/>
    </location>
</feature>
<evidence type="ECO:0000313" key="3">
    <source>
        <dbReference type="EMBL" id="PKY53183.1"/>
    </source>
</evidence>
<dbReference type="EMBL" id="LLXI01001341">
    <property type="protein sequence ID" value="PKY53183.1"/>
    <property type="molecule type" value="Genomic_DNA"/>
</dbReference>
<dbReference type="EMBL" id="LLXH01001582">
    <property type="protein sequence ID" value="PKC58281.1"/>
    <property type="molecule type" value="Genomic_DNA"/>
</dbReference>
<accession>A0A2I1H2S2</accession>
<evidence type="ECO:0000313" key="4">
    <source>
        <dbReference type="Proteomes" id="UP000232688"/>
    </source>
</evidence>
<evidence type="ECO:0000313" key="5">
    <source>
        <dbReference type="Proteomes" id="UP000232722"/>
    </source>
</evidence>
<reference evidence="2 4" key="4">
    <citation type="submission" date="2017-10" db="EMBL/GenBank/DDBJ databases">
        <title>Genome analyses suggest a sexual origin of heterokaryosis in a supposedly ancient asexual fungus.</title>
        <authorList>
            <person name="Corradi N."/>
            <person name="Sedzielewska K."/>
            <person name="Noel J."/>
            <person name="Charron P."/>
            <person name="Farinelli L."/>
            <person name="Marton T."/>
            <person name="Kruger M."/>
            <person name="Pelin A."/>
            <person name="Brachmann A."/>
            <person name="Corradi N."/>
        </authorList>
    </citation>
    <scope>NUCLEOTIDE SEQUENCE [LARGE SCALE GENOMIC DNA]</scope>
    <source>
        <strain evidence="2 4">A1</strain>
    </source>
</reference>
<evidence type="ECO:0000313" key="6">
    <source>
        <dbReference type="Proteomes" id="UP000234323"/>
    </source>
</evidence>
<keyword evidence="6" id="KW-1185">Reference proteome</keyword>
<dbReference type="Proteomes" id="UP000232722">
    <property type="component" value="Unassembled WGS sequence"/>
</dbReference>
<dbReference type="Proteomes" id="UP000232688">
    <property type="component" value="Unassembled WGS sequence"/>
</dbReference>
<reference evidence="3 6" key="1">
    <citation type="submission" date="2015-10" db="EMBL/GenBank/DDBJ databases">
        <title>Genome analyses suggest a sexual origin of heterokaryosis in a supposedly ancient asexual fungus.</title>
        <authorList>
            <person name="Ropars J."/>
            <person name="Sedzielewska K."/>
            <person name="Noel J."/>
            <person name="Charron P."/>
            <person name="Farinelli L."/>
            <person name="Marton T."/>
            <person name="Kruger M."/>
            <person name="Pelin A."/>
            <person name="Brachmann A."/>
            <person name="Corradi N."/>
        </authorList>
    </citation>
    <scope>NUCLEOTIDE SEQUENCE [LARGE SCALE GENOMIC DNA]</scope>
    <source>
        <strain evidence="3 6">A4</strain>
        <strain evidence="1 5">A5</strain>
    </source>
</reference>